<dbReference type="KEGG" id="eah:FA04_11695"/>
<evidence type="ECO:0000313" key="3">
    <source>
        <dbReference type="Proteomes" id="UP001055460"/>
    </source>
</evidence>
<evidence type="ECO:0000313" key="2">
    <source>
        <dbReference type="EMBL" id="WFP89273.1"/>
    </source>
</evidence>
<dbReference type="InterPro" id="IPR010385">
    <property type="entry name" value="DUF982"/>
</dbReference>
<evidence type="ECO:0000313" key="1">
    <source>
        <dbReference type="EMBL" id="USJ22039.1"/>
    </source>
</evidence>
<dbReference type="EMBL" id="CP121308">
    <property type="protein sequence ID" value="WFP89273.1"/>
    <property type="molecule type" value="Genomic_DNA"/>
</dbReference>
<dbReference type="OrthoDB" id="8084083at2"/>
<evidence type="ECO:0000313" key="4">
    <source>
        <dbReference type="Proteomes" id="UP001214094"/>
    </source>
</evidence>
<gene>
    <name evidence="1" type="ORF">NE863_12010</name>
    <name evidence="2" type="ORF">P4B07_11875</name>
</gene>
<protein>
    <submittedName>
        <fullName evidence="1">DUF982 domain-containing protein</fullName>
    </submittedName>
</protein>
<reference evidence="2 4" key="2">
    <citation type="submission" date="2023-03" db="EMBL/GenBank/DDBJ databases">
        <title>Comparative genome and transcriptome analysis combination mining strategies for increasing vitamin B12 production of Ensifer adhaerens strain.</title>
        <authorList>
            <person name="Yongheng L."/>
        </authorList>
    </citation>
    <scope>NUCLEOTIDE SEQUENCE [LARGE SCALE GENOMIC DNA]</scope>
    <source>
        <strain evidence="2 4">Casida A-T305</strain>
    </source>
</reference>
<dbReference type="GeneID" id="29520379"/>
<dbReference type="RefSeq" id="WP_034791960.1">
    <property type="nucleotide sequence ID" value="NZ_CAXURO020000001.1"/>
</dbReference>
<accession>A0A9Q8Y6N2</accession>
<dbReference type="Gene3D" id="6.10.250.730">
    <property type="match status" value="1"/>
</dbReference>
<reference evidence="1" key="1">
    <citation type="submission" date="2022-06" db="EMBL/GenBank/DDBJ databases">
        <title>Physiological and biochemical characterization and genomic elucidation of a strain of the genus Ensifer adhaerens M8 that combines arsenic oxidation and chromium reduction.</title>
        <authorList>
            <person name="Li X."/>
            <person name="Yu c."/>
        </authorList>
    </citation>
    <scope>NUCLEOTIDE SEQUENCE</scope>
    <source>
        <strain evidence="1">M8</strain>
    </source>
</reference>
<dbReference type="Pfam" id="PF06169">
    <property type="entry name" value="DUF982"/>
    <property type="match status" value="1"/>
</dbReference>
<name>A0A9Q8Y6N2_ENSAD</name>
<proteinExistence type="predicted"/>
<sequence length="79" mass="8887">MSEKLFPTPIPLKLSARRQTVVRTVFEAVELLRQWPGRRGREYRAALRRCLDALDGLTSTDRASRCFAAAARESGLLLA</sequence>
<dbReference type="AlphaFoldDB" id="A0A9Q8Y6N2"/>
<dbReference type="Proteomes" id="UP001214094">
    <property type="component" value="Chromosome"/>
</dbReference>
<keyword evidence="4" id="KW-1185">Reference proteome</keyword>
<dbReference type="Proteomes" id="UP001055460">
    <property type="component" value="Chromosome"/>
</dbReference>
<organism evidence="1 3">
    <name type="scientific">Ensifer adhaerens</name>
    <name type="common">Sinorhizobium morelense</name>
    <dbReference type="NCBI Taxonomy" id="106592"/>
    <lineage>
        <taxon>Bacteria</taxon>
        <taxon>Pseudomonadati</taxon>
        <taxon>Pseudomonadota</taxon>
        <taxon>Alphaproteobacteria</taxon>
        <taxon>Hyphomicrobiales</taxon>
        <taxon>Rhizobiaceae</taxon>
        <taxon>Sinorhizobium/Ensifer group</taxon>
        <taxon>Ensifer</taxon>
    </lineage>
</organism>
<dbReference type="EMBL" id="CP098807">
    <property type="protein sequence ID" value="USJ22039.1"/>
    <property type="molecule type" value="Genomic_DNA"/>
</dbReference>